<dbReference type="SMART" id="SM00343">
    <property type="entry name" value="ZnF_C2HC"/>
    <property type="match status" value="1"/>
</dbReference>
<feature type="compositionally biased region" description="Basic and acidic residues" evidence="2">
    <location>
        <begin position="203"/>
        <end position="216"/>
    </location>
</feature>
<dbReference type="SUPFAM" id="SSF57756">
    <property type="entry name" value="Retrovirus zinc finger-like domains"/>
    <property type="match status" value="1"/>
</dbReference>
<dbReference type="PROSITE" id="PS50158">
    <property type="entry name" value="ZF_CCHC"/>
    <property type="match status" value="1"/>
</dbReference>
<evidence type="ECO:0000313" key="5">
    <source>
        <dbReference type="Proteomes" id="UP000826195"/>
    </source>
</evidence>
<feature type="compositionally biased region" description="Polar residues" evidence="2">
    <location>
        <begin position="266"/>
        <end position="275"/>
    </location>
</feature>
<keyword evidence="5" id="KW-1185">Reference proteome</keyword>
<dbReference type="Gene3D" id="4.10.60.10">
    <property type="entry name" value="Zinc finger, CCHC-type"/>
    <property type="match status" value="1"/>
</dbReference>
<accession>A0AAV7INS6</accession>
<feature type="region of interest" description="Disordered" evidence="2">
    <location>
        <begin position="185"/>
        <end position="290"/>
    </location>
</feature>
<reference evidence="4 5" key="1">
    <citation type="journal article" date="2021" name="J. Hered.">
        <title>A chromosome-level genome assembly of the parasitoid wasp, Cotesia glomerata (Hymenoptera: Braconidae).</title>
        <authorList>
            <person name="Pinto B.J."/>
            <person name="Weis J.J."/>
            <person name="Gamble T."/>
            <person name="Ode P.J."/>
            <person name="Paul R."/>
            <person name="Zaspel J.M."/>
        </authorList>
    </citation>
    <scope>NUCLEOTIDE SEQUENCE [LARGE SCALE GENOMIC DNA]</scope>
    <source>
        <strain evidence="4">CgM1</strain>
    </source>
</reference>
<sequence length="394" mass="44986">MAQRNNPGSSYVNVTKSQQFPTKEQAIVIDVTPEAQIEDYVVSLAALVKPESIKFVSRISNNRVCIYLANKQIVQDLVKNHPKIKVNNSIVHIRPLITKNIRVVLSNVCPIIPHDVIEQEFTKLGIKLSSEITFLKVYITPQDKEKLPETIKIIFEETTYFIYLSTDSISCFICKKEGHLAKNCPTENPTTHQENEPTQTQAHETEEIKKDSKIDSMTKTTESNNPPLSQTQNPIDKLNTRTTSQEFQIPITPLLTGMKRPRAPPSKTSNYTSPQRLKLPRGDDSSTDYDSSDKILAEDWVNITRIITQKNDYPLTALQLKDFYTKLHCNKYPIELALQYTTDLIGLKKIMNDVYPYLSSSLKNRTTRIINIFEEHLVAEEQNEARSMDTDLTQ</sequence>
<dbReference type="EMBL" id="JAHXZJ010001119">
    <property type="protein sequence ID" value="KAH0555268.1"/>
    <property type="molecule type" value="Genomic_DNA"/>
</dbReference>
<gene>
    <name evidence="4" type="ORF">KQX54_016621</name>
</gene>
<feature type="compositionally biased region" description="Polar residues" evidence="2">
    <location>
        <begin position="217"/>
        <end position="247"/>
    </location>
</feature>
<evidence type="ECO:0000256" key="2">
    <source>
        <dbReference type="SAM" id="MobiDB-lite"/>
    </source>
</evidence>
<evidence type="ECO:0000313" key="4">
    <source>
        <dbReference type="EMBL" id="KAH0555268.1"/>
    </source>
</evidence>
<comment type="caution">
    <text evidence="4">The sequence shown here is derived from an EMBL/GenBank/DDBJ whole genome shotgun (WGS) entry which is preliminary data.</text>
</comment>
<protein>
    <recommendedName>
        <fullName evidence="3">CCHC-type domain-containing protein</fullName>
    </recommendedName>
</protein>
<feature type="domain" description="CCHC-type" evidence="3">
    <location>
        <begin position="171"/>
        <end position="185"/>
    </location>
</feature>
<dbReference type="AlphaFoldDB" id="A0AAV7INS6"/>
<dbReference type="GO" id="GO:0008270">
    <property type="term" value="F:zinc ion binding"/>
    <property type="evidence" value="ECO:0007669"/>
    <property type="project" value="UniProtKB-KW"/>
</dbReference>
<organism evidence="4 5">
    <name type="scientific">Cotesia glomerata</name>
    <name type="common">Lepidopteran parasitic wasp</name>
    <name type="synonym">Apanteles glomeratus</name>
    <dbReference type="NCBI Taxonomy" id="32391"/>
    <lineage>
        <taxon>Eukaryota</taxon>
        <taxon>Metazoa</taxon>
        <taxon>Ecdysozoa</taxon>
        <taxon>Arthropoda</taxon>
        <taxon>Hexapoda</taxon>
        <taxon>Insecta</taxon>
        <taxon>Pterygota</taxon>
        <taxon>Neoptera</taxon>
        <taxon>Endopterygota</taxon>
        <taxon>Hymenoptera</taxon>
        <taxon>Apocrita</taxon>
        <taxon>Ichneumonoidea</taxon>
        <taxon>Braconidae</taxon>
        <taxon>Microgastrinae</taxon>
        <taxon>Cotesia</taxon>
    </lineage>
</organism>
<keyword evidence="1" id="KW-0862">Zinc</keyword>
<dbReference type="InterPro" id="IPR001878">
    <property type="entry name" value="Znf_CCHC"/>
</dbReference>
<name>A0AAV7INS6_COTGL</name>
<dbReference type="Pfam" id="PF00098">
    <property type="entry name" value="zf-CCHC"/>
    <property type="match status" value="1"/>
</dbReference>
<dbReference type="InterPro" id="IPR036875">
    <property type="entry name" value="Znf_CCHC_sf"/>
</dbReference>
<proteinExistence type="predicted"/>
<keyword evidence="1" id="KW-0479">Metal-binding</keyword>
<keyword evidence="1" id="KW-0863">Zinc-finger</keyword>
<dbReference type="GO" id="GO:0003676">
    <property type="term" value="F:nucleic acid binding"/>
    <property type="evidence" value="ECO:0007669"/>
    <property type="project" value="InterPro"/>
</dbReference>
<evidence type="ECO:0000256" key="1">
    <source>
        <dbReference type="PROSITE-ProRule" id="PRU00047"/>
    </source>
</evidence>
<evidence type="ECO:0000259" key="3">
    <source>
        <dbReference type="PROSITE" id="PS50158"/>
    </source>
</evidence>
<feature type="compositionally biased region" description="Polar residues" evidence="2">
    <location>
        <begin position="185"/>
        <end position="202"/>
    </location>
</feature>
<dbReference type="Proteomes" id="UP000826195">
    <property type="component" value="Unassembled WGS sequence"/>
</dbReference>